<dbReference type="EMBL" id="CAJVPV010001469">
    <property type="protein sequence ID" value="CAG8498359.1"/>
    <property type="molecule type" value="Genomic_DNA"/>
</dbReference>
<evidence type="ECO:0000313" key="1">
    <source>
        <dbReference type="EMBL" id="CAG8498359.1"/>
    </source>
</evidence>
<dbReference type="AlphaFoldDB" id="A0A9N8ZJY9"/>
<dbReference type="Proteomes" id="UP000789342">
    <property type="component" value="Unassembled WGS sequence"/>
</dbReference>
<accession>A0A9N8ZJY9</accession>
<evidence type="ECO:0000313" key="2">
    <source>
        <dbReference type="Proteomes" id="UP000789342"/>
    </source>
</evidence>
<keyword evidence="2" id="KW-1185">Reference proteome</keyword>
<protein>
    <submittedName>
        <fullName evidence="1">14799_t:CDS:1</fullName>
    </submittedName>
</protein>
<organism evidence="1 2">
    <name type="scientific">Acaulospora morrowiae</name>
    <dbReference type="NCBI Taxonomy" id="94023"/>
    <lineage>
        <taxon>Eukaryota</taxon>
        <taxon>Fungi</taxon>
        <taxon>Fungi incertae sedis</taxon>
        <taxon>Mucoromycota</taxon>
        <taxon>Glomeromycotina</taxon>
        <taxon>Glomeromycetes</taxon>
        <taxon>Diversisporales</taxon>
        <taxon>Acaulosporaceae</taxon>
        <taxon>Acaulospora</taxon>
    </lineage>
</organism>
<sequence>MFLHEKNKHDNDQIPATRVSLCLQTKIVDRPMQSYFVIGISIVLIHRHRDVKELFMISQIWKTEKNLSLKKLEWKVPRIICDLRKMRVFIVQEHPPIEIKLFS</sequence>
<name>A0A9N8ZJY9_9GLOM</name>
<comment type="caution">
    <text evidence="1">The sequence shown here is derived from an EMBL/GenBank/DDBJ whole genome shotgun (WGS) entry which is preliminary data.</text>
</comment>
<gene>
    <name evidence="1" type="ORF">AMORRO_LOCUS3128</name>
</gene>
<reference evidence="1" key="1">
    <citation type="submission" date="2021-06" db="EMBL/GenBank/DDBJ databases">
        <authorList>
            <person name="Kallberg Y."/>
            <person name="Tangrot J."/>
            <person name="Rosling A."/>
        </authorList>
    </citation>
    <scope>NUCLEOTIDE SEQUENCE</scope>
    <source>
        <strain evidence="1">CL551</strain>
    </source>
</reference>
<proteinExistence type="predicted"/>